<dbReference type="RefSeq" id="WP_338074435.1">
    <property type="nucleotide sequence ID" value="NZ_JACCBM010000001.1"/>
</dbReference>
<dbReference type="InterPro" id="IPR005754">
    <property type="entry name" value="Sortase"/>
</dbReference>
<evidence type="ECO:0000313" key="6">
    <source>
        <dbReference type="Proteomes" id="UP000549913"/>
    </source>
</evidence>
<gene>
    <name evidence="5" type="ORF">BJ984_003061</name>
</gene>
<dbReference type="AlphaFoldDB" id="A0A852ST22"/>
<evidence type="ECO:0000313" key="5">
    <source>
        <dbReference type="EMBL" id="NYD71903.1"/>
    </source>
</evidence>
<protein>
    <submittedName>
        <fullName evidence="5">LPXTG-site transpeptidase (Sortase) family protein</fullName>
    </submittedName>
</protein>
<proteinExistence type="predicted"/>
<dbReference type="Pfam" id="PF04203">
    <property type="entry name" value="Sortase"/>
    <property type="match status" value="1"/>
</dbReference>
<accession>A0A852ST22</accession>
<dbReference type="NCBIfam" id="NF033745">
    <property type="entry name" value="class_C_sortase"/>
    <property type="match status" value="1"/>
</dbReference>
<feature type="transmembrane region" description="Helical" evidence="4">
    <location>
        <begin position="248"/>
        <end position="268"/>
    </location>
</feature>
<feature type="region of interest" description="Disordered" evidence="3">
    <location>
        <begin position="277"/>
        <end position="309"/>
    </location>
</feature>
<feature type="active site" description="Proton donor/acceptor" evidence="2">
    <location>
        <position position="149"/>
    </location>
</feature>
<reference evidence="5 6" key="1">
    <citation type="submission" date="2020-07" db="EMBL/GenBank/DDBJ databases">
        <title>Sequencing the genomes of 1000 actinobacteria strains.</title>
        <authorList>
            <person name="Klenk H.-P."/>
        </authorList>
    </citation>
    <scope>NUCLEOTIDE SEQUENCE [LARGE SCALE GENOMIC DNA]</scope>
    <source>
        <strain evidence="5 6">DSM 26474</strain>
    </source>
</reference>
<name>A0A852ST22_9MICO</name>
<evidence type="ECO:0000256" key="4">
    <source>
        <dbReference type="SAM" id="Phobius"/>
    </source>
</evidence>
<keyword evidence="4" id="KW-0472">Membrane</keyword>
<dbReference type="NCBIfam" id="TIGR01076">
    <property type="entry name" value="sortase_fam"/>
    <property type="match status" value="1"/>
</dbReference>
<dbReference type="GO" id="GO:0016787">
    <property type="term" value="F:hydrolase activity"/>
    <property type="evidence" value="ECO:0007669"/>
    <property type="project" value="UniProtKB-KW"/>
</dbReference>
<evidence type="ECO:0000256" key="2">
    <source>
        <dbReference type="PIRSR" id="PIRSR605754-1"/>
    </source>
</evidence>
<feature type="compositionally biased region" description="Low complexity" evidence="3">
    <location>
        <begin position="277"/>
        <end position="292"/>
    </location>
</feature>
<dbReference type="SUPFAM" id="SSF63817">
    <property type="entry name" value="Sortase"/>
    <property type="match status" value="1"/>
</dbReference>
<feature type="active site" description="Acyl-thioester intermediate" evidence="2">
    <location>
        <position position="211"/>
    </location>
</feature>
<keyword evidence="1" id="KW-0378">Hydrolase</keyword>
<dbReference type="Proteomes" id="UP000549913">
    <property type="component" value="Unassembled WGS sequence"/>
</dbReference>
<keyword evidence="4" id="KW-0812">Transmembrane</keyword>
<dbReference type="EMBL" id="JACCBM010000001">
    <property type="protein sequence ID" value="NYD71903.1"/>
    <property type="molecule type" value="Genomic_DNA"/>
</dbReference>
<dbReference type="InterPro" id="IPR023365">
    <property type="entry name" value="Sortase_dom-sf"/>
</dbReference>
<dbReference type="InterPro" id="IPR042002">
    <property type="entry name" value="Sortase_C"/>
</dbReference>
<keyword evidence="4" id="KW-1133">Transmembrane helix</keyword>
<organism evidence="5 6">
    <name type="scientific">Herbiconiux flava</name>
    <dbReference type="NCBI Taxonomy" id="881268"/>
    <lineage>
        <taxon>Bacteria</taxon>
        <taxon>Bacillati</taxon>
        <taxon>Actinomycetota</taxon>
        <taxon>Actinomycetes</taxon>
        <taxon>Micrococcales</taxon>
        <taxon>Microbacteriaceae</taxon>
        <taxon>Herbiconiux</taxon>
    </lineage>
</organism>
<comment type="caution">
    <text evidence="5">The sequence shown here is derived from an EMBL/GenBank/DDBJ whole genome shotgun (WGS) entry which is preliminary data.</text>
</comment>
<sequence length="439" mass="46964">MPLAIAIVCVIGAGLLLFPTIVSWFSQYEQSQRITELTDDVADLSAETLAERLREARRYNSELVDGGASIAANERLPLAEQPEQEGDYAAVLRADANGLMARLKIPAIDVDLPIYHGTSADVLDHGVGHLEGTAVPVGGVTTHSVLTAHRGLATSELFTHLDRVELDDTFTVEVFGEVLTYRVIDTRVVEPTETQSLLPVDGRDLITLVTCTPLGVNSHRILVTGERVIPTPQVDVDGAGERPEIPTFPWWVLIAVAVLTAAALYVWWSGRPARPARASAAAGGPGATRPAPKGVPSKGSAAAQTRVLASDDARSDRGMRVATQMVKVGLFDADADALAAKIERLARVDGVEVTVAASSLGQLLTSPSFPPDVVVVEQRPGERVSVNYKIRVCRLADARVIVVSDPDGERDDGGRFEPDVGAMMTPVLSFEEALSRIRH</sequence>
<evidence type="ECO:0000256" key="3">
    <source>
        <dbReference type="SAM" id="MobiDB-lite"/>
    </source>
</evidence>
<dbReference type="Gene3D" id="2.40.260.10">
    <property type="entry name" value="Sortase"/>
    <property type="match status" value="1"/>
</dbReference>
<dbReference type="CDD" id="cd05827">
    <property type="entry name" value="Sortase_C"/>
    <property type="match status" value="1"/>
</dbReference>
<evidence type="ECO:0000256" key="1">
    <source>
        <dbReference type="ARBA" id="ARBA00022801"/>
    </source>
</evidence>
<keyword evidence="6" id="KW-1185">Reference proteome</keyword>